<dbReference type="Proteomes" id="UP000027604">
    <property type="component" value="Chromosome I"/>
</dbReference>
<evidence type="ECO:0000256" key="8">
    <source>
        <dbReference type="ARBA" id="ARBA00023170"/>
    </source>
</evidence>
<dbReference type="KEGG" id="jag:GJA_3579"/>
<dbReference type="InterPro" id="IPR000531">
    <property type="entry name" value="Beta-barrel_TonB"/>
</dbReference>
<evidence type="ECO:0000256" key="6">
    <source>
        <dbReference type="ARBA" id="ARBA00023077"/>
    </source>
</evidence>
<feature type="chain" id="PRO_5004797368" evidence="12">
    <location>
        <begin position="25"/>
        <end position="729"/>
    </location>
</feature>
<organism evidence="15 16">
    <name type="scientific">Janthinobacterium agaricidamnosum NBRC 102515 = DSM 9628</name>
    <dbReference type="NCBI Taxonomy" id="1349767"/>
    <lineage>
        <taxon>Bacteria</taxon>
        <taxon>Pseudomonadati</taxon>
        <taxon>Pseudomonadota</taxon>
        <taxon>Betaproteobacteria</taxon>
        <taxon>Burkholderiales</taxon>
        <taxon>Oxalobacteraceae</taxon>
        <taxon>Janthinobacterium</taxon>
    </lineage>
</organism>
<dbReference type="GO" id="GO:0015344">
    <property type="term" value="F:siderophore uptake transmembrane transporter activity"/>
    <property type="evidence" value="ECO:0007669"/>
    <property type="project" value="TreeGrafter"/>
</dbReference>
<dbReference type="InterPro" id="IPR012910">
    <property type="entry name" value="Plug_dom"/>
</dbReference>
<dbReference type="CDD" id="cd01347">
    <property type="entry name" value="ligand_gated_channel"/>
    <property type="match status" value="1"/>
</dbReference>
<evidence type="ECO:0000256" key="7">
    <source>
        <dbReference type="ARBA" id="ARBA00023136"/>
    </source>
</evidence>
<keyword evidence="12" id="KW-0732">Signal</keyword>
<feature type="domain" description="TonB-dependent receptor-like beta-barrel" evidence="13">
    <location>
        <begin position="243"/>
        <end position="697"/>
    </location>
</feature>
<dbReference type="EMBL" id="HG322949">
    <property type="protein sequence ID" value="CDG84194.1"/>
    <property type="molecule type" value="Genomic_DNA"/>
</dbReference>
<dbReference type="NCBIfam" id="TIGR01783">
    <property type="entry name" value="TonB-siderophor"/>
    <property type="match status" value="1"/>
</dbReference>
<feature type="signal peptide" evidence="12">
    <location>
        <begin position="1"/>
        <end position="24"/>
    </location>
</feature>
<keyword evidence="7 10" id="KW-0472">Membrane</keyword>
<keyword evidence="3 10" id="KW-0813">Transport</keyword>
<dbReference type="PANTHER" id="PTHR32552:SF84">
    <property type="entry name" value="TONB-DEPENDENT RECEPTOR-RELATED"/>
    <property type="match status" value="1"/>
</dbReference>
<dbReference type="InterPro" id="IPR010105">
    <property type="entry name" value="TonB_sidphr_rcpt"/>
</dbReference>
<gene>
    <name evidence="15" type="ORF">GJA_3579</name>
</gene>
<dbReference type="InterPro" id="IPR039426">
    <property type="entry name" value="TonB-dep_rcpt-like"/>
</dbReference>
<evidence type="ECO:0000256" key="4">
    <source>
        <dbReference type="ARBA" id="ARBA00022452"/>
    </source>
</evidence>
<keyword evidence="5 10" id="KW-0812">Transmembrane</keyword>
<evidence type="ECO:0000259" key="13">
    <source>
        <dbReference type="Pfam" id="PF00593"/>
    </source>
</evidence>
<dbReference type="Gene3D" id="2.170.130.10">
    <property type="entry name" value="TonB-dependent receptor, plug domain"/>
    <property type="match status" value="1"/>
</dbReference>
<keyword evidence="16" id="KW-1185">Reference proteome</keyword>
<sequence>MEKMNIQVYKAAALAMMSAGTVGAQEVAPHPVTVIEVPGTRDSGMATLDTNAGSASRLGLTLRETPASVEVITQDTMQERGDRTVLDALRGAAGVSGGNPPSAPASLSMRGFSNVLFLYDGMRSSAAGITNRVEDTWNYERIDILKGPASVLNGDTAIGGIVNVVTRKPERSTSRQAMLSYGSHGALRAAVDLGGAVGANGAYRLDYSHNESKLGTVPNAGEKIDHLTGAVRFDGPGDIKVELSLDYLKDNNKGYFGTPLVPRAFSTEPTGVVSTPDGRVIDRRIAGNNYNVQDNENSSETYWGRIKLSGNIGPGWRWQNELALNQAQRLFKNSESAVFTSPDSIVRDQTLITHAQHYVSDRFDVTHQGTIAGFGNRFVAGAELGKTGFDSERRFSDGSNATRALLTTSALAPQVGLFNPSPVLSGGAGNRTDTTTDINSAALFMEDALKLGERFTLVSGLRYDHTSLDRSVRDLNTGSFSAFGTTLNATSARLGGVYDFDQTSSAYAQYTTATLPVSTLFLYSAANTAFEQSRGKQAEIGFKQSSQDARLSWTAALYRIELDNVLSRDPNNAALTVNNGKQSSQGLEFTAAWRATRQWSLSGNAAILRARFDNLIEAGGVSRIGNMPTNVPERVYNVFSTWKPDALPAELFLGLNHTGHMFTDTANQIRINGHTTADAGITYRINHAALTLRVRNLSNKLYADYGGRASSQVLLAPLRTVEIGATVDF</sequence>
<protein>
    <submittedName>
        <fullName evidence="15">TonB-dependent siderophore receptor family protein</fullName>
    </submittedName>
</protein>
<keyword evidence="8 15" id="KW-0675">Receptor</keyword>
<dbReference type="GO" id="GO:0038023">
    <property type="term" value="F:signaling receptor activity"/>
    <property type="evidence" value="ECO:0007669"/>
    <property type="project" value="InterPro"/>
</dbReference>
<dbReference type="InterPro" id="IPR037066">
    <property type="entry name" value="Plug_dom_sf"/>
</dbReference>
<keyword evidence="6 11" id="KW-0798">TonB box</keyword>
<comment type="similarity">
    <text evidence="2 10 11">Belongs to the TonB-dependent receptor family.</text>
</comment>
<proteinExistence type="inferred from homology"/>
<dbReference type="SUPFAM" id="SSF56935">
    <property type="entry name" value="Porins"/>
    <property type="match status" value="1"/>
</dbReference>
<dbReference type="InterPro" id="IPR036942">
    <property type="entry name" value="Beta-barrel_TonB_sf"/>
</dbReference>
<evidence type="ECO:0000256" key="10">
    <source>
        <dbReference type="PROSITE-ProRule" id="PRU01360"/>
    </source>
</evidence>
<dbReference type="GO" id="GO:0009279">
    <property type="term" value="C:cell outer membrane"/>
    <property type="evidence" value="ECO:0007669"/>
    <property type="project" value="UniProtKB-SubCell"/>
</dbReference>
<dbReference type="eggNOG" id="COG4774">
    <property type="taxonomic scope" value="Bacteria"/>
</dbReference>
<keyword evidence="4 10" id="KW-1134">Transmembrane beta strand</keyword>
<dbReference type="Pfam" id="PF00593">
    <property type="entry name" value="TonB_dep_Rec_b-barrel"/>
    <property type="match status" value="1"/>
</dbReference>
<evidence type="ECO:0000256" key="12">
    <source>
        <dbReference type="SAM" id="SignalP"/>
    </source>
</evidence>
<evidence type="ECO:0000256" key="2">
    <source>
        <dbReference type="ARBA" id="ARBA00009810"/>
    </source>
</evidence>
<accession>W0V5T4</accession>
<evidence type="ECO:0000256" key="5">
    <source>
        <dbReference type="ARBA" id="ARBA00022692"/>
    </source>
</evidence>
<dbReference type="STRING" id="1349767.GJA_3579"/>
<dbReference type="Pfam" id="PF07715">
    <property type="entry name" value="Plug"/>
    <property type="match status" value="1"/>
</dbReference>
<dbReference type="HOGENOM" id="CLU_008287_9_2_4"/>
<dbReference type="RefSeq" id="WP_242404563.1">
    <property type="nucleotide sequence ID" value="NZ_BCTH01000067.1"/>
</dbReference>
<evidence type="ECO:0000256" key="11">
    <source>
        <dbReference type="RuleBase" id="RU003357"/>
    </source>
</evidence>
<name>W0V5T4_9BURK</name>
<evidence type="ECO:0000313" key="15">
    <source>
        <dbReference type="EMBL" id="CDG84194.1"/>
    </source>
</evidence>
<evidence type="ECO:0000259" key="14">
    <source>
        <dbReference type="Pfam" id="PF07715"/>
    </source>
</evidence>
<dbReference type="Gene3D" id="2.40.170.20">
    <property type="entry name" value="TonB-dependent receptor, beta-barrel domain"/>
    <property type="match status" value="1"/>
</dbReference>
<dbReference type="AlphaFoldDB" id="W0V5T4"/>
<dbReference type="PANTHER" id="PTHR32552">
    <property type="entry name" value="FERRICHROME IRON RECEPTOR-RELATED"/>
    <property type="match status" value="1"/>
</dbReference>
<dbReference type="GO" id="GO:0015891">
    <property type="term" value="P:siderophore transport"/>
    <property type="evidence" value="ECO:0007669"/>
    <property type="project" value="InterPro"/>
</dbReference>
<evidence type="ECO:0000256" key="3">
    <source>
        <dbReference type="ARBA" id="ARBA00022448"/>
    </source>
</evidence>
<feature type="domain" description="TonB-dependent receptor plug" evidence="14">
    <location>
        <begin position="62"/>
        <end position="161"/>
    </location>
</feature>
<evidence type="ECO:0000256" key="9">
    <source>
        <dbReference type="ARBA" id="ARBA00023237"/>
    </source>
</evidence>
<evidence type="ECO:0000256" key="1">
    <source>
        <dbReference type="ARBA" id="ARBA00004571"/>
    </source>
</evidence>
<reference evidence="15 16" key="1">
    <citation type="journal article" date="2015" name="Genome Announc.">
        <title>Genome Sequence of Mushroom Soft-Rot Pathogen Janthinobacterium agaricidamnosum.</title>
        <authorList>
            <person name="Graupner K."/>
            <person name="Lackner G."/>
            <person name="Hertweck C."/>
        </authorList>
    </citation>
    <scope>NUCLEOTIDE SEQUENCE [LARGE SCALE GENOMIC DNA]</scope>
    <source>
        <strain evidence="16">NBRC 102515 / DSM 9628</strain>
    </source>
</reference>
<comment type="subcellular location">
    <subcellularLocation>
        <location evidence="1 10">Cell outer membrane</location>
        <topology evidence="1 10">Multi-pass membrane protein</topology>
    </subcellularLocation>
</comment>
<dbReference type="PROSITE" id="PS52016">
    <property type="entry name" value="TONB_DEPENDENT_REC_3"/>
    <property type="match status" value="1"/>
</dbReference>
<keyword evidence="9 10" id="KW-0998">Cell outer membrane</keyword>
<dbReference type="PATRIC" id="fig|1349767.4.peg.174"/>
<evidence type="ECO:0000313" key="16">
    <source>
        <dbReference type="Proteomes" id="UP000027604"/>
    </source>
</evidence>